<reference evidence="7 8" key="1">
    <citation type="journal article" date="2018" name="G3 (Bethesda)">
        <title>A High-Quality Reference Genome for the Invasive Mosquitofish Gambusia affinis Using a Chicago Library.</title>
        <authorList>
            <person name="Hoffberg S.L."/>
            <person name="Troendle N.J."/>
            <person name="Glenn T.C."/>
            <person name="Mahmud O."/>
            <person name="Louha S."/>
            <person name="Chalopin D."/>
            <person name="Bennetzen J.L."/>
            <person name="Mauricio R."/>
        </authorList>
    </citation>
    <scope>NUCLEOTIDE SEQUENCE [LARGE SCALE GENOMIC DNA]</scope>
    <source>
        <strain evidence="7">NE01/NJP1002.9</strain>
        <tissue evidence="7">Muscle</tissue>
    </source>
</reference>
<dbReference type="Pfam" id="PF00169">
    <property type="entry name" value="PH"/>
    <property type="match status" value="1"/>
</dbReference>
<dbReference type="EMBL" id="NHOQ01001926">
    <property type="protein sequence ID" value="PWA20795.1"/>
    <property type="molecule type" value="Genomic_DNA"/>
</dbReference>
<dbReference type="STRING" id="33528.ENSGAFP00000008388"/>
<keyword evidence="8" id="KW-1185">Reference proteome</keyword>
<dbReference type="AlphaFoldDB" id="A0A315VBM0"/>
<evidence type="ECO:0000259" key="6">
    <source>
        <dbReference type="PROSITE" id="PS50003"/>
    </source>
</evidence>
<sequence>MTGGDKAHIATDKESDFGAVNGGLRPSSCCFNMQGAAERAESTSLVMARRNGRKNQLPDLYYEGYMEKRSFKDKTSRKLWTCLCGKTLFFFNHKRDEDYVEKLDLCGLVSVTDDSSPDPNLDAARFNVQMTTGSIKFTAPNAESRELWKGYIHSVAKMEVPLTLNLLPGQIHILRETVQKEKERLTNPEPKQIPPAAVKTEMPACYYEVPYLEAELLLEREASKGNMLLRPGRQKGSFAITTRQDLEGKMFCHYRILPKPEGGFYIAVDKPVHLNSLHDVVAYMVEKTDGSLTPLNIEAHYDKNISFIATDNESGERTQRPLLPPERPIPVTGKARNDETEPVENPPATDKKEKKAPVTDGCSSGETLLENSFLYPPGLTAHSSLRYLTSGTRTEETTAMSSSANVCPNSTGCQTRFPFKCS</sequence>
<dbReference type="PANTHER" id="PTHR16186">
    <property type="entry name" value="SIGNAL-TRANSDUCING ADAPTOR PROTEIN-RELATED"/>
    <property type="match status" value="1"/>
</dbReference>
<evidence type="ECO:0000256" key="2">
    <source>
        <dbReference type="ARBA" id="ARBA00022999"/>
    </source>
</evidence>
<feature type="region of interest" description="Disordered" evidence="4">
    <location>
        <begin position="310"/>
        <end position="363"/>
    </location>
</feature>
<dbReference type="InterPro" id="IPR011993">
    <property type="entry name" value="PH-like_dom_sf"/>
</dbReference>
<evidence type="ECO:0000313" key="8">
    <source>
        <dbReference type="Proteomes" id="UP000250572"/>
    </source>
</evidence>
<dbReference type="Pfam" id="PF00017">
    <property type="entry name" value="SH2"/>
    <property type="match status" value="1"/>
</dbReference>
<dbReference type="InterPro" id="IPR039111">
    <property type="entry name" value="STAP1/STAP2"/>
</dbReference>
<dbReference type="InterPro" id="IPR000980">
    <property type="entry name" value="SH2"/>
</dbReference>
<evidence type="ECO:0008006" key="9">
    <source>
        <dbReference type="Google" id="ProtNLM"/>
    </source>
</evidence>
<dbReference type="InterPro" id="IPR001849">
    <property type="entry name" value="PH_domain"/>
</dbReference>
<evidence type="ECO:0000313" key="7">
    <source>
        <dbReference type="EMBL" id="PWA20795.1"/>
    </source>
</evidence>
<gene>
    <name evidence="7" type="ORF">CCH79_00007344</name>
</gene>
<proteinExistence type="predicted"/>
<evidence type="ECO:0000256" key="4">
    <source>
        <dbReference type="SAM" id="MobiDB-lite"/>
    </source>
</evidence>
<dbReference type="Gene3D" id="2.30.29.30">
    <property type="entry name" value="Pleckstrin-homology domain (PH domain)/Phosphotyrosine-binding domain (PTB)"/>
    <property type="match status" value="1"/>
</dbReference>
<feature type="domain" description="PH" evidence="6">
    <location>
        <begin position="59"/>
        <end position="157"/>
    </location>
</feature>
<feature type="domain" description="SH2" evidence="5">
    <location>
        <begin position="204"/>
        <end position="299"/>
    </location>
</feature>
<dbReference type="SMART" id="SM00233">
    <property type="entry name" value="PH"/>
    <property type="match status" value="1"/>
</dbReference>
<keyword evidence="1" id="KW-0597">Phosphoprotein</keyword>
<keyword evidence="2 3" id="KW-0727">SH2 domain</keyword>
<evidence type="ECO:0000259" key="5">
    <source>
        <dbReference type="PROSITE" id="PS50001"/>
    </source>
</evidence>
<dbReference type="Proteomes" id="UP000250572">
    <property type="component" value="Unassembled WGS sequence"/>
</dbReference>
<dbReference type="Gene3D" id="3.30.505.10">
    <property type="entry name" value="SH2 domain"/>
    <property type="match status" value="1"/>
</dbReference>
<protein>
    <recommendedName>
        <fullName evidence="9">SH2 domain-containing protein</fullName>
    </recommendedName>
</protein>
<evidence type="ECO:0000256" key="1">
    <source>
        <dbReference type="ARBA" id="ARBA00022553"/>
    </source>
</evidence>
<organism evidence="7 8">
    <name type="scientific">Gambusia affinis</name>
    <name type="common">Western mosquitofish</name>
    <name type="synonym">Heterandria affinis</name>
    <dbReference type="NCBI Taxonomy" id="33528"/>
    <lineage>
        <taxon>Eukaryota</taxon>
        <taxon>Metazoa</taxon>
        <taxon>Chordata</taxon>
        <taxon>Craniata</taxon>
        <taxon>Vertebrata</taxon>
        <taxon>Euteleostomi</taxon>
        <taxon>Actinopterygii</taxon>
        <taxon>Neopterygii</taxon>
        <taxon>Teleostei</taxon>
        <taxon>Neoteleostei</taxon>
        <taxon>Acanthomorphata</taxon>
        <taxon>Ovalentaria</taxon>
        <taxon>Atherinomorphae</taxon>
        <taxon>Cyprinodontiformes</taxon>
        <taxon>Poeciliidae</taxon>
        <taxon>Poeciliinae</taxon>
        <taxon>Gambusia</taxon>
    </lineage>
</organism>
<dbReference type="InterPro" id="IPR036860">
    <property type="entry name" value="SH2_dom_sf"/>
</dbReference>
<dbReference type="SUPFAM" id="SSF55550">
    <property type="entry name" value="SH2 domain"/>
    <property type="match status" value="1"/>
</dbReference>
<dbReference type="PANTHER" id="PTHR16186:SF11">
    <property type="entry name" value="SIGNAL-TRANSDUCING ADAPTOR PROTEIN 2"/>
    <property type="match status" value="1"/>
</dbReference>
<accession>A0A315VBM0</accession>
<dbReference type="SUPFAM" id="SSF50729">
    <property type="entry name" value="PH domain-like"/>
    <property type="match status" value="1"/>
</dbReference>
<dbReference type="PROSITE" id="PS50003">
    <property type="entry name" value="PH_DOMAIN"/>
    <property type="match status" value="1"/>
</dbReference>
<dbReference type="PROSITE" id="PS50001">
    <property type="entry name" value="SH2"/>
    <property type="match status" value="1"/>
</dbReference>
<name>A0A315VBM0_GAMAF</name>
<evidence type="ECO:0000256" key="3">
    <source>
        <dbReference type="PROSITE-ProRule" id="PRU00191"/>
    </source>
</evidence>
<comment type="caution">
    <text evidence="7">The sequence shown here is derived from an EMBL/GenBank/DDBJ whole genome shotgun (WGS) entry which is preliminary data.</text>
</comment>
<dbReference type="GO" id="GO:0035591">
    <property type="term" value="F:signaling adaptor activity"/>
    <property type="evidence" value="ECO:0007669"/>
    <property type="project" value="InterPro"/>
</dbReference>